<dbReference type="RefSeq" id="WP_016114986.1">
    <property type="nucleotide sequence ID" value="NZ_CP189809.1"/>
</dbReference>
<organism evidence="3 4">
    <name type="scientific">Bacillus pseudomycoides</name>
    <dbReference type="NCBI Taxonomy" id="64104"/>
    <lineage>
        <taxon>Bacteria</taxon>
        <taxon>Bacillati</taxon>
        <taxon>Bacillota</taxon>
        <taxon>Bacilli</taxon>
        <taxon>Bacillales</taxon>
        <taxon>Bacillaceae</taxon>
        <taxon>Bacillus</taxon>
        <taxon>Bacillus cereus group</taxon>
    </lineage>
</organism>
<proteinExistence type="predicted"/>
<feature type="region of interest" description="Disordered" evidence="1">
    <location>
        <begin position="43"/>
        <end position="170"/>
    </location>
</feature>
<dbReference type="EMBL" id="MWPX01000002">
    <property type="protein sequence ID" value="OUM50180.1"/>
    <property type="molecule type" value="Genomic_DNA"/>
</dbReference>
<gene>
    <name evidence="3" type="ORF">BW425_03595</name>
</gene>
<dbReference type="InterPro" id="IPR009988">
    <property type="entry name" value="DUF1510"/>
</dbReference>
<evidence type="ECO:0000313" key="4">
    <source>
        <dbReference type="Proteomes" id="UP000195321"/>
    </source>
</evidence>
<reference evidence="3 4" key="1">
    <citation type="submission" date="2017-02" db="EMBL/GenBank/DDBJ databases">
        <title>Bacillus pseudomycoides isolate FSL K6-0042.</title>
        <authorList>
            <person name="Kovac J."/>
        </authorList>
    </citation>
    <scope>NUCLEOTIDE SEQUENCE [LARGE SCALE GENOMIC DNA]</scope>
    <source>
        <strain evidence="3 4">FSL K6-0042</strain>
    </source>
</reference>
<evidence type="ECO:0000256" key="1">
    <source>
        <dbReference type="SAM" id="MobiDB-lite"/>
    </source>
</evidence>
<keyword evidence="2" id="KW-0812">Transmembrane</keyword>
<dbReference type="Pfam" id="PF07423">
    <property type="entry name" value="DUF1510"/>
    <property type="match status" value="1"/>
</dbReference>
<sequence>MGNESRFQEKQQSRRKRGVVNIGLSLVLLTVSMVSYQLFFTGQTKGKEHPEEKKVAQLASKEAKNNKLEEQKTKQSEEEASKEQINKEVEKQELTEQQNQEKENSKILEKEKQSNENQVKKQEEQKNTKMEQQKVNEEGTTKNQPDKNEDQTEQNKQWNPVGTEQGAKPAMQFKEGTTDWNEMKKAISYAVDAPESQLIYDFIGNNGTNKAYGNVRDKQSNKKYKVYIDWVENKGWKPASVQVIK</sequence>
<dbReference type="AlphaFoldDB" id="A0A1Y3MP43"/>
<protein>
    <submittedName>
        <fullName evidence="3">FMN-dependent NADH-azoreductase</fullName>
    </submittedName>
</protein>
<keyword evidence="2" id="KW-1133">Transmembrane helix</keyword>
<comment type="caution">
    <text evidence="3">The sequence shown here is derived from an EMBL/GenBank/DDBJ whole genome shotgun (WGS) entry which is preliminary data.</text>
</comment>
<accession>A0A1Y3MP43</accession>
<keyword evidence="2" id="KW-0472">Membrane</keyword>
<feature type="compositionally biased region" description="Basic and acidic residues" evidence="1">
    <location>
        <begin position="45"/>
        <end position="150"/>
    </location>
</feature>
<dbReference type="Proteomes" id="UP000195321">
    <property type="component" value="Unassembled WGS sequence"/>
</dbReference>
<evidence type="ECO:0000256" key="2">
    <source>
        <dbReference type="SAM" id="Phobius"/>
    </source>
</evidence>
<name>A0A1Y3MP43_9BACI</name>
<evidence type="ECO:0000313" key="3">
    <source>
        <dbReference type="EMBL" id="OUM50180.1"/>
    </source>
</evidence>
<feature type="transmembrane region" description="Helical" evidence="2">
    <location>
        <begin position="20"/>
        <end position="40"/>
    </location>
</feature>